<feature type="non-terminal residue" evidence="2">
    <location>
        <position position="1"/>
    </location>
</feature>
<gene>
    <name evidence="2" type="ORF">C5E45_26905</name>
</gene>
<comment type="caution">
    <text evidence="2">The sequence shown here is derived from an EMBL/GenBank/DDBJ whole genome shotgun (WGS) entry which is preliminary data.</text>
</comment>
<feature type="compositionally biased region" description="Low complexity" evidence="1">
    <location>
        <begin position="1"/>
        <end position="15"/>
    </location>
</feature>
<accession>A0A2S6AIN2</accession>
<name>A0A2S6AIN2_9NOCA</name>
<evidence type="ECO:0000256" key="1">
    <source>
        <dbReference type="SAM" id="MobiDB-lite"/>
    </source>
</evidence>
<evidence type="ECO:0000313" key="3">
    <source>
        <dbReference type="Proteomes" id="UP000239874"/>
    </source>
</evidence>
<reference evidence="2 3" key="1">
    <citation type="submission" date="2018-02" db="EMBL/GenBank/DDBJ databases">
        <title>8 Nocardia nova and 1 Nocardia cyriacigeorgica strain used for evolution to TMP-SMX.</title>
        <authorList>
            <person name="Mehta H."/>
            <person name="Weng J."/>
            <person name="Shamoo Y."/>
        </authorList>
    </citation>
    <scope>NUCLEOTIDE SEQUENCE [LARGE SCALE GENOMIC DNA]</scope>
    <source>
        <strain evidence="2 3">MDA3139</strain>
    </source>
</reference>
<organism evidence="2 3">
    <name type="scientific">Nocardia nova</name>
    <dbReference type="NCBI Taxonomy" id="37330"/>
    <lineage>
        <taxon>Bacteria</taxon>
        <taxon>Bacillati</taxon>
        <taxon>Actinomycetota</taxon>
        <taxon>Actinomycetes</taxon>
        <taxon>Mycobacteriales</taxon>
        <taxon>Nocardiaceae</taxon>
        <taxon>Nocardia</taxon>
    </lineage>
</organism>
<evidence type="ECO:0000313" key="2">
    <source>
        <dbReference type="EMBL" id="PPJ35099.1"/>
    </source>
</evidence>
<dbReference type="Proteomes" id="UP000239874">
    <property type="component" value="Unassembled WGS sequence"/>
</dbReference>
<feature type="region of interest" description="Disordered" evidence="1">
    <location>
        <begin position="1"/>
        <end position="39"/>
    </location>
</feature>
<protein>
    <submittedName>
        <fullName evidence="2">Uncharacterized protein</fullName>
    </submittedName>
</protein>
<sequence>TAVEAAAQAAPVEAATGGDAHPGAVAPSHPGLGVTPGGGFHGGGLGGGFHSGGFGGFGH</sequence>
<dbReference type="EMBL" id="PSZC01000024">
    <property type="protein sequence ID" value="PPJ35099.1"/>
    <property type="molecule type" value="Genomic_DNA"/>
</dbReference>
<dbReference type="AlphaFoldDB" id="A0A2S6AIN2"/>
<proteinExistence type="predicted"/>